<dbReference type="Gene3D" id="3.90.700.10">
    <property type="entry name" value="Succinate dehydrogenase/fumarate reductase flavoprotein, catalytic domain"/>
    <property type="match status" value="1"/>
</dbReference>
<dbReference type="InterPro" id="IPR037099">
    <property type="entry name" value="Fum_R/Succ_DH_flav-like_C_sf"/>
</dbReference>
<keyword evidence="8 12" id="KW-0274">FAD</keyword>
<dbReference type="PANTHER" id="PTHR42716">
    <property type="entry name" value="L-ASPARTATE OXIDASE"/>
    <property type="match status" value="1"/>
</dbReference>
<evidence type="ECO:0000259" key="14">
    <source>
        <dbReference type="Pfam" id="PF02910"/>
    </source>
</evidence>
<dbReference type="Gene3D" id="3.50.50.60">
    <property type="entry name" value="FAD/NAD(P)-binding domain"/>
    <property type="match status" value="1"/>
</dbReference>
<keyword evidence="16" id="KW-1185">Reference proteome</keyword>
<dbReference type="SUPFAM" id="SSF56425">
    <property type="entry name" value="Succinate dehydrogenase/fumarate reductase flavoprotein, catalytic domain"/>
    <property type="match status" value="1"/>
</dbReference>
<evidence type="ECO:0000256" key="3">
    <source>
        <dbReference type="ARBA" id="ARBA00008562"/>
    </source>
</evidence>
<dbReference type="InterPro" id="IPR027477">
    <property type="entry name" value="Succ_DH/fumarate_Rdtase_cat_sf"/>
</dbReference>
<dbReference type="GO" id="GO:0005737">
    <property type="term" value="C:cytoplasm"/>
    <property type="evidence" value="ECO:0007669"/>
    <property type="project" value="UniProtKB-SubCell"/>
</dbReference>
<feature type="domain" description="Fumarate reductase/succinate dehydrogenase flavoprotein-like C-terminal" evidence="14">
    <location>
        <begin position="511"/>
        <end position="563"/>
    </location>
</feature>
<comment type="pathway">
    <text evidence="2 12">Cofactor biosynthesis; NAD(+) biosynthesis; iminoaspartate from L-aspartate (oxidase route): step 1/1.</text>
</comment>
<evidence type="ECO:0000259" key="13">
    <source>
        <dbReference type="Pfam" id="PF00890"/>
    </source>
</evidence>
<keyword evidence="6 12" id="KW-0285">Flavoprotein</keyword>
<dbReference type="SUPFAM" id="SSF51905">
    <property type="entry name" value="FAD/NAD(P)-binding domain"/>
    <property type="match status" value="1"/>
</dbReference>
<sequence>MTSMDVSLTSDLPLTFDVLVVGTGAAGLYTALCLPQHLSVGLVSKDILPLSASDWAQGGIAAAISTDDSPGLHLEDTLKAGAGLCERSAVEFLVNHAPECIHRLVELGVAFDRHQTQLALTLEAAHSRHRVLHAADTTGRAVITTLTERVLEQPNIKIISPAFALDLWMDASGQRCQGMSLIQNQQIYWVKASAVVLATGGGGQVFAHTTNPEVSTGDGVAIAWRAGALLRDLEFFQFHPTALTQPGAPRFLISEAVRGEGAHLIDAEGRRFVFDYHQQGELAPRDVVSRAIFNHLQQLRQIPGANAEQVWLDLRSIPPDKVRYRFPNIIQVCQQWGIDILNQPIPVTPAAHYWMGGIVTNNQGQTSIPGLYAVGETASTGVHGANRLASNSLLECLVFGAQLASLENLNLGAPEVRADDQVSSPKKVKSLILPSDHWQEQYATIKTIRSHLPDVLWQSAGICRQSDHLEEGLIQVKAWSQEFLALPLSQFLSGLQPYSSDDQEIQGIADYDLKQWGETRNLLNIGELILKSAAFRRESRGGHYRQDYPQSDPSWQVHTLIQGNQTWKSPPVVG</sequence>
<organism evidence="15 16">
    <name type="scientific">Planktothrix serta PCC 8927</name>
    <dbReference type="NCBI Taxonomy" id="671068"/>
    <lineage>
        <taxon>Bacteria</taxon>
        <taxon>Bacillati</taxon>
        <taxon>Cyanobacteriota</taxon>
        <taxon>Cyanophyceae</taxon>
        <taxon>Oscillatoriophycideae</taxon>
        <taxon>Oscillatoriales</taxon>
        <taxon>Microcoleaceae</taxon>
        <taxon>Planktothrix</taxon>
    </lineage>
</organism>
<dbReference type="EC" id="1.4.3.16" evidence="4 11"/>
<evidence type="ECO:0000256" key="6">
    <source>
        <dbReference type="ARBA" id="ARBA00022630"/>
    </source>
</evidence>
<dbReference type="GO" id="GO:0033765">
    <property type="term" value="F:steroid dehydrogenase activity, acting on the CH-CH group of donors"/>
    <property type="evidence" value="ECO:0007669"/>
    <property type="project" value="UniProtKB-ARBA"/>
</dbReference>
<dbReference type="Gene3D" id="1.20.58.100">
    <property type="entry name" value="Fumarate reductase/succinate dehydrogenase flavoprotein-like, C-terminal domain"/>
    <property type="match status" value="1"/>
</dbReference>
<dbReference type="SUPFAM" id="SSF46977">
    <property type="entry name" value="Succinate dehydrogenase/fumarate reductase flavoprotein C-terminal domain"/>
    <property type="match status" value="1"/>
</dbReference>
<dbReference type="PANTHER" id="PTHR42716:SF2">
    <property type="entry name" value="L-ASPARTATE OXIDASE, CHLOROPLASTIC"/>
    <property type="match status" value="1"/>
</dbReference>
<dbReference type="FunFam" id="3.90.700.10:FF:000002">
    <property type="entry name" value="L-aspartate oxidase"/>
    <property type="match status" value="1"/>
</dbReference>
<evidence type="ECO:0000256" key="7">
    <source>
        <dbReference type="ARBA" id="ARBA00022642"/>
    </source>
</evidence>
<comment type="catalytic activity">
    <reaction evidence="10">
        <text>L-aspartate + O2 = iminosuccinate + H2O2</text>
        <dbReference type="Rhea" id="RHEA:25876"/>
        <dbReference type="ChEBI" id="CHEBI:15379"/>
        <dbReference type="ChEBI" id="CHEBI:16240"/>
        <dbReference type="ChEBI" id="CHEBI:29991"/>
        <dbReference type="ChEBI" id="CHEBI:77875"/>
        <dbReference type="EC" id="1.4.3.16"/>
    </reaction>
    <physiologicalReaction direction="left-to-right" evidence="10">
        <dbReference type="Rhea" id="RHEA:25877"/>
    </physiologicalReaction>
</comment>
<keyword evidence="9 12" id="KW-0560">Oxidoreductase</keyword>
<evidence type="ECO:0000256" key="2">
    <source>
        <dbReference type="ARBA" id="ARBA00004950"/>
    </source>
</evidence>
<name>A0A7Z9BLJ3_9CYAN</name>
<evidence type="ECO:0000313" key="16">
    <source>
        <dbReference type="Proteomes" id="UP000184550"/>
    </source>
</evidence>
<dbReference type="EMBL" id="CZCU02000099">
    <property type="protein sequence ID" value="VXD13945.1"/>
    <property type="molecule type" value="Genomic_DNA"/>
</dbReference>
<evidence type="ECO:0000313" key="15">
    <source>
        <dbReference type="EMBL" id="VXD13945.1"/>
    </source>
</evidence>
<dbReference type="NCBIfam" id="TIGR00551">
    <property type="entry name" value="nadB"/>
    <property type="match status" value="1"/>
</dbReference>
<gene>
    <name evidence="15" type="primary">nadB</name>
    <name evidence="15" type="ORF">PL8927_270201</name>
</gene>
<evidence type="ECO:0000256" key="10">
    <source>
        <dbReference type="ARBA" id="ARBA00048305"/>
    </source>
</evidence>
<comment type="cofactor">
    <cofactor evidence="1 12">
        <name>FAD</name>
        <dbReference type="ChEBI" id="CHEBI:57692"/>
    </cofactor>
</comment>
<dbReference type="Proteomes" id="UP000184550">
    <property type="component" value="Unassembled WGS sequence"/>
</dbReference>
<evidence type="ECO:0000256" key="12">
    <source>
        <dbReference type="RuleBase" id="RU362049"/>
    </source>
</evidence>
<dbReference type="NCBIfam" id="NF005636">
    <property type="entry name" value="PRK07395.1"/>
    <property type="match status" value="1"/>
</dbReference>
<dbReference type="InterPro" id="IPR005288">
    <property type="entry name" value="NadB"/>
</dbReference>
<comment type="subcellular location">
    <subcellularLocation>
        <location evidence="12">Cytoplasm</location>
    </subcellularLocation>
</comment>
<feature type="domain" description="FAD-dependent oxidoreductase 2 FAD-binding" evidence="13">
    <location>
        <begin position="17"/>
        <end position="393"/>
    </location>
</feature>
<dbReference type="InterPro" id="IPR036188">
    <property type="entry name" value="FAD/NAD-bd_sf"/>
</dbReference>
<evidence type="ECO:0000256" key="8">
    <source>
        <dbReference type="ARBA" id="ARBA00022827"/>
    </source>
</evidence>
<comment type="caution">
    <text evidence="15">The sequence shown here is derived from an EMBL/GenBank/DDBJ whole genome shotgun (WGS) entry which is preliminary data.</text>
</comment>
<protein>
    <recommendedName>
        <fullName evidence="5 11">L-aspartate oxidase</fullName>
        <ecNumber evidence="4 11">1.4.3.16</ecNumber>
    </recommendedName>
</protein>
<dbReference type="RefSeq" id="WP_197047328.1">
    <property type="nucleotide sequence ID" value="NZ_LR734844.1"/>
</dbReference>
<dbReference type="AlphaFoldDB" id="A0A7Z9BLJ3"/>
<dbReference type="Pfam" id="PF00890">
    <property type="entry name" value="FAD_binding_2"/>
    <property type="match status" value="1"/>
</dbReference>
<dbReference type="UniPathway" id="UPA00253">
    <property type="reaction ID" value="UER00326"/>
</dbReference>
<keyword evidence="7 12" id="KW-0662">Pyridine nucleotide biosynthesis</keyword>
<evidence type="ECO:0000256" key="4">
    <source>
        <dbReference type="ARBA" id="ARBA00012173"/>
    </source>
</evidence>
<dbReference type="GO" id="GO:0008734">
    <property type="term" value="F:L-aspartate oxidase activity"/>
    <property type="evidence" value="ECO:0007669"/>
    <property type="project" value="UniProtKB-UniRule"/>
</dbReference>
<dbReference type="Pfam" id="PF02910">
    <property type="entry name" value="Succ_DH_flav_C"/>
    <property type="match status" value="1"/>
</dbReference>
<proteinExistence type="inferred from homology"/>
<dbReference type="InterPro" id="IPR003953">
    <property type="entry name" value="FAD-dep_OxRdtase_2_FAD-bd"/>
</dbReference>
<evidence type="ECO:0000256" key="9">
    <source>
        <dbReference type="ARBA" id="ARBA00023002"/>
    </source>
</evidence>
<dbReference type="GO" id="GO:0034628">
    <property type="term" value="P:'de novo' NAD+ biosynthetic process from L-aspartate"/>
    <property type="evidence" value="ECO:0007669"/>
    <property type="project" value="TreeGrafter"/>
</dbReference>
<evidence type="ECO:0000256" key="11">
    <source>
        <dbReference type="NCBIfam" id="TIGR00551"/>
    </source>
</evidence>
<dbReference type="PRINTS" id="PR00368">
    <property type="entry name" value="FADPNR"/>
</dbReference>
<evidence type="ECO:0000256" key="5">
    <source>
        <dbReference type="ARBA" id="ARBA00021901"/>
    </source>
</evidence>
<dbReference type="InterPro" id="IPR015939">
    <property type="entry name" value="Fum_Rdtase/Succ_DH_flav-like_C"/>
</dbReference>
<comment type="function">
    <text evidence="12">Catalyzes the oxidation of L-aspartate to iminoaspartate.</text>
</comment>
<reference evidence="15" key="1">
    <citation type="submission" date="2019-10" db="EMBL/GenBank/DDBJ databases">
        <authorList>
            <consortium name="Genoscope - CEA"/>
            <person name="William W."/>
        </authorList>
    </citation>
    <scope>NUCLEOTIDE SEQUENCE [LARGE SCALE GENOMIC DNA]</scope>
    <source>
        <strain evidence="15">BBR_PRJEB10992</strain>
    </source>
</reference>
<comment type="similarity">
    <text evidence="3 12">Belongs to the FAD-dependent oxidoreductase 2 family. NadB subfamily.</text>
</comment>
<accession>A0A7Z9BLJ3</accession>
<evidence type="ECO:0000256" key="1">
    <source>
        <dbReference type="ARBA" id="ARBA00001974"/>
    </source>
</evidence>